<dbReference type="Proteomes" id="UP000827889">
    <property type="component" value="Chromosome 1"/>
</dbReference>
<feature type="signal peptide" evidence="2">
    <location>
        <begin position="1"/>
        <end position="21"/>
    </location>
</feature>
<evidence type="ECO:0000256" key="1">
    <source>
        <dbReference type="SAM" id="MobiDB-lite"/>
    </source>
</evidence>
<reference evidence="4" key="2">
    <citation type="submission" date="2025-08" db="UniProtKB">
        <authorList>
            <consortium name="RefSeq"/>
        </authorList>
    </citation>
    <scope>IDENTIFICATION</scope>
    <source>
        <tissue evidence="4">Leaf</tissue>
    </source>
</reference>
<feature type="chain" id="PRO_5046299772" evidence="2">
    <location>
        <begin position="22"/>
        <end position="107"/>
    </location>
</feature>
<accession>A0ABM3H9Z4</accession>
<organism evidence="3 4">
    <name type="scientific">Rhodamnia argentea</name>
    <dbReference type="NCBI Taxonomy" id="178133"/>
    <lineage>
        <taxon>Eukaryota</taxon>
        <taxon>Viridiplantae</taxon>
        <taxon>Streptophyta</taxon>
        <taxon>Embryophyta</taxon>
        <taxon>Tracheophyta</taxon>
        <taxon>Spermatophyta</taxon>
        <taxon>Magnoliopsida</taxon>
        <taxon>eudicotyledons</taxon>
        <taxon>Gunneridae</taxon>
        <taxon>Pentapetalae</taxon>
        <taxon>rosids</taxon>
        <taxon>malvids</taxon>
        <taxon>Myrtales</taxon>
        <taxon>Myrtaceae</taxon>
        <taxon>Myrtoideae</taxon>
        <taxon>Myrteae</taxon>
        <taxon>Australasian group</taxon>
        <taxon>Rhodamnia</taxon>
    </lineage>
</organism>
<dbReference type="RefSeq" id="XP_048133423.1">
    <property type="nucleotide sequence ID" value="XM_048277466.1"/>
</dbReference>
<name>A0ABM3H9Z4_9MYRT</name>
<feature type="region of interest" description="Disordered" evidence="1">
    <location>
        <begin position="64"/>
        <end position="107"/>
    </location>
</feature>
<protein>
    <submittedName>
        <fullName evidence="4">Early nodulin-75-like</fullName>
    </submittedName>
</protein>
<keyword evidence="2" id="KW-0732">Signal</keyword>
<keyword evidence="3" id="KW-1185">Reference proteome</keyword>
<evidence type="ECO:0000256" key="2">
    <source>
        <dbReference type="SAM" id="SignalP"/>
    </source>
</evidence>
<reference evidence="3" key="1">
    <citation type="submission" date="2025-05" db="UniProtKB">
        <authorList>
            <consortium name="RefSeq"/>
        </authorList>
    </citation>
    <scope>NUCLEOTIDE SEQUENCE [LARGE SCALE GENOMIC DNA]</scope>
</reference>
<feature type="region of interest" description="Disordered" evidence="1">
    <location>
        <begin position="27"/>
        <end position="51"/>
    </location>
</feature>
<evidence type="ECO:0000313" key="4">
    <source>
        <dbReference type="RefSeq" id="XP_048133423.1"/>
    </source>
</evidence>
<proteinExistence type="predicted"/>
<gene>
    <name evidence="4" type="primary">LOC125314635</name>
</gene>
<sequence length="107" mass="12189">MSPKSLLALLLGLVLLTTAIAEELDHRHHPFKEERHPKGHKPPYKHHPGGGRLLLWSLPIRPFFPKPKPPKVRRPPSLPDAVRRPEPHPGHPFPKKPPHPHEPPTEN</sequence>
<feature type="compositionally biased region" description="Basic residues" evidence="1">
    <location>
        <begin position="37"/>
        <end position="49"/>
    </location>
</feature>
<feature type="compositionally biased region" description="Basic and acidic residues" evidence="1">
    <location>
        <begin position="27"/>
        <end position="36"/>
    </location>
</feature>
<evidence type="ECO:0000313" key="3">
    <source>
        <dbReference type="Proteomes" id="UP000827889"/>
    </source>
</evidence>
<dbReference type="GeneID" id="125314635"/>